<sequence>MTSVNKLDLVEDDDFPWPYNEGKIIFIVLTVLAACCLPLTAFCCWSASKDRDPKWIKSGALERYTGCLKHQPNDRFICGAPGIILVISGLATLAAWCAQEQ</sequence>
<evidence type="ECO:0000313" key="3">
    <source>
        <dbReference type="Proteomes" id="UP001165082"/>
    </source>
</evidence>
<dbReference type="PROSITE" id="PS51257">
    <property type="entry name" value="PROKAR_LIPOPROTEIN"/>
    <property type="match status" value="1"/>
</dbReference>
<dbReference type="EMBL" id="BRXZ01000061">
    <property type="protein sequence ID" value="GMI04102.1"/>
    <property type="molecule type" value="Genomic_DNA"/>
</dbReference>
<dbReference type="AlphaFoldDB" id="A0A9W7CCK8"/>
<dbReference type="Proteomes" id="UP001165082">
    <property type="component" value="Unassembled WGS sequence"/>
</dbReference>
<name>A0A9W7CCK8_9STRA</name>
<evidence type="ECO:0000313" key="2">
    <source>
        <dbReference type="EMBL" id="GMI04102.1"/>
    </source>
</evidence>
<proteinExistence type="predicted"/>
<gene>
    <name evidence="2" type="ORF">TrRE_jg9881</name>
</gene>
<organism evidence="2 3">
    <name type="scientific">Triparma retinervis</name>
    <dbReference type="NCBI Taxonomy" id="2557542"/>
    <lineage>
        <taxon>Eukaryota</taxon>
        <taxon>Sar</taxon>
        <taxon>Stramenopiles</taxon>
        <taxon>Ochrophyta</taxon>
        <taxon>Bolidophyceae</taxon>
        <taxon>Parmales</taxon>
        <taxon>Triparmaceae</taxon>
        <taxon>Triparma</taxon>
    </lineage>
</organism>
<keyword evidence="1" id="KW-0472">Membrane</keyword>
<feature type="non-terminal residue" evidence="2">
    <location>
        <position position="1"/>
    </location>
</feature>
<protein>
    <submittedName>
        <fullName evidence="2">Uncharacterized protein</fullName>
    </submittedName>
</protein>
<accession>A0A9W7CCK8</accession>
<feature type="transmembrane region" description="Helical" evidence="1">
    <location>
        <begin position="76"/>
        <end position="96"/>
    </location>
</feature>
<reference evidence="2" key="1">
    <citation type="submission" date="2022-07" db="EMBL/GenBank/DDBJ databases">
        <title>Genome analysis of Parmales, a sister group of diatoms, reveals the evolutionary specialization of diatoms from phago-mixotrophs to photoautotrophs.</title>
        <authorList>
            <person name="Ban H."/>
            <person name="Sato S."/>
            <person name="Yoshikawa S."/>
            <person name="Kazumasa Y."/>
            <person name="Nakamura Y."/>
            <person name="Ichinomiya M."/>
            <person name="Saitoh K."/>
            <person name="Sato N."/>
            <person name="Blanc-Mathieu R."/>
            <person name="Endo H."/>
            <person name="Kuwata A."/>
            <person name="Ogata H."/>
        </authorList>
    </citation>
    <scope>NUCLEOTIDE SEQUENCE</scope>
</reference>
<keyword evidence="3" id="KW-1185">Reference proteome</keyword>
<keyword evidence="1" id="KW-1133">Transmembrane helix</keyword>
<evidence type="ECO:0000256" key="1">
    <source>
        <dbReference type="SAM" id="Phobius"/>
    </source>
</evidence>
<feature type="transmembrane region" description="Helical" evidence="1">
    <location>
        <begin position="24"/>
        <end position="47"/>
    </location>
</feature>
<keyword evidence="1" id="KW-0812">Transmembrane</keyword>
<comment type="caution">
    <text evidence="2">The sequence shown here is derived from an EMBL/GenBank/DDBJ whole genome shotgun (WGS) entry which is preliminary data.</text>
</comment>